<reference evidence="4" key="1">
    <citation type="journal article" date="2019" name="Sci. Rep.">
        <title>Draft genome of Tanacetum cinerariifolium, the natural source of mosquito coil.</title>
        <authorList>
            <person name="Yamashiro T."/>
            <person name="Shiraishi A."/>
            <person name="Satake H."/>
            <person name="Nakayama K."/>
        </authorList>
    </citation>
    <scope>NUCLEOTIDE SEQUENCE</scope>
</reference>
<name>A0A6L2J2F6_TANCI</name>
<dbReference type="SUPFAM" id="SSF56672">
    <property type="entry name" value="DNA/RNA polymerases"/>
    <property type="match status" value="1"/>
</dbReference>
<dbReference type="InterPro" id="IPR057670">
    <property type="entry name" value="SH3_retrovirus"/>
</dbReference>
<evidence type="ECO:0000259" key="3">
    <source>
        <dbReference type="PROSITE" id="PS50994"/>
    </source>
</evidence>
<dbReference type="Pfam" id="PF07727">
    <property type="entry name" value="RVT_2"/>
    <property type="match status" value="1"/>
</dbReference>
<dbReference type="GO" id="GO:0016787">
    <property type="term" value="F:hydrolase activity"/>
    <property type="evidence" value="ECO:0007669"/>
    <property type="project" value="UniProtKB-KW"/>
</dbReference>
<dbReference type="InterPro" id="IPR013103">
    <property type="entry name" value="RVT_2"/>
</dbReference>
<keyword evidence="1" id="KW-0479">Metal-binding</keyword>
<dbReference type="GO" id="GO:0046872">
    <property type="term" value="F:metal ion binding"/>
    <property type="evidence" value="ECO:0007669"/>
    <property type="project" value="UniProtKB-KW"/>
</dbReference>
<proteinExistence type="predicted"/>
<sequence length="687" mass="79770">MIIKKVSKIVKAKVKRKSIALKAKKESSYEECSTSGSEVKEYAMVIRDFKKFFERRDVATRIILLENVQNHRKTRTKELLSEALGAIAVKKMTRRGKICDNKCRVTFSEHDSEITKDDDYSRYTWTRLRKDKTEAFDQFEIFSRKIQNQLGCSIVSIRTDHGREFDNEVQFGEFCNANGITHNFSAPRTPQSNGMVERKNMTLQEMSRTMLNEQSLLQNFWSNFVDTLTYILNRILIRAILGKTPYKLLRGRKPTLDYFRVFGNKCFILNTKDYLSKFDHKSYEGVFLGYSQNSKAYIVLNKHTKKVKESLNVTFDETPPPTKTSPLVDDDLDKEEAIKVIEKKNLESDIVDETLEIDKIVHIKESRNHPLENVIGNLNQRTLRSQSQNKSNFFCFISTIEPKNVNEALGDESWIVAMHEELNQFIANDVWELVPQPKNMTIIGTKWVFRNKLDENGIVSRNKSRLVTQGYNQQEGIDYDETYALVARLESIRILLAYSCTLDFKLFQMDVKSAFLNGFINEEVYVAQPPGFIDFEKPDHVYKLKKALYGLKQAPKAWMLFYILVLEEKTALAISITEAEYVNAEKACQQALWMKQVLINYDVRLDDVPIMCDNKGAIDLSKNPIQHSRTKHIEIRHHFLRDNVQKGYISIEKVPSVDNINDILTKPLKRESFNYLRLSLGMMEHIP</sequence>
<evidence type="ECO:0000313" key="4">
    <source>
        <dbReference type="EMBL" id="GEU30986.1"/>
    </source>
</evidence>
<comment type="caution">
    <text evidence="4">The sequence shown here is derived from an EMBL/GenBank/DDBJ whole genome shotgun (WGS) entry which is preliminary data.</text>
</comment>
<dbReference type="InterPro" id="IPR039537">
    <property type="entry name" value="Retrotran_Ty1/copia-like"/>
</dbReference>
<dbReference type="AlphaFoldDB" id="A0A6L2J2F6"/>
<evidence type="ECO:0000256" key="1">
    <source>
        <dbReference type="ARBA" id="ARBA00022723"/>
    </source>
</evidence>
<accession>A0A6L2J2F6</accession>
<evidence type="ECO:0000256" key="2">
    <source>
        <dbReference type="ARBA" id="ARBA00022801"/>
    </source>
</evidence>
<dbReference type="Pfam" id="PF25597">
    <property type="entry name" value="SH3_retrovirus"/>
    <property type="match status" value="1"/>
</dbReference>
<dbReference type="InterPro" id="IPR043502">
    <property type="entry name" value="DNA/RNA_pol_sf"/>
</dbReference>
<dbReference type="InterPro" id="IPR036397">
    <property type="entry name" value="RNaseH_sf"/>
</dbReference>
<dbReference type="GO" id="GO:0003676">
    <property type="term" value="F:nucleic acid binding"/>
    <property type="evidence" value="ECO:0007669"/>
    <property type="project" value="InterPro"/>
</dbReference>
<dbReference type="PANTHER" id="PTHR42648">
    <property type="entry name" value="TRANSPOSASE, PUTATIVE-RELATED"/>
    <property type="match status" value="1"/>
</dbReference>
<dbReference type="InterPro" id="IPR012337">
    <property type="entry name" value="RNaseH-like_sf"/>
</dbReference>
<protein>
    <submittedName>
        <fullName evidence="4">Retrovirus-related Pol polyprotein from transposon TNT 1-94</fullName>
    </submittedName>
</protein>
<keyword evidence="2" id="KW-0378">Hydrolase</keyword>
<dbReference type="PROSITE" id="PS50994">
    <property type="entry name" value="INTEGRASE"/>
    <property type="match status" value="1"/>
</dbReference>
<feature type="domain" description="Integrase catalytic" evidence="3">
    <location>
        <begin position="118"/>
        <end position="253"/>
    </location>
</feature>
<dbReference type="GO" id="GO:0015074">
    <property type="term" value="P:DNA integration"/>
    <property type="evidence" value="ECO:0007669"/>
    <property type="project" value="InterPro"/>
</dbReference>
<gene>
    <name evidence="4" type="ORF">Tci_002964</name>
</gene>
<dbReference type="PANTHER" id="PTHR42648:SF21">
    <property type="entry name" value="CYSTEINE-RICH RLK (RECEPTOR-LIKE PROTEIN KINASE) 8"/>
    <property type="match status" value="1"/>
</dbReference>
<dbReference type="EMBL" id="BKCJ010000208">
    <property type="protein sequence ID" value="GEU30986.1"/>
    <property type="molecule type" value="Genomic_DNA"/>
</dbReference>
<dbReference type="Gene3D" id="3.30.420.10">
    <property type="entry name" value="Ribonuclease H-like superfamily/Ribonuclease H"/>
    <property type="match status" value="1"/>
</dbReference>
<dbReference type="InterPro" id="IPR001584">
    <property type="entry name" value="Integrase_cat-core"/>
</dbReference>
<dbReference type="CDD" id="cd09272">
    <property type="entry name" value="RNase_HI_RT_Ty1"/>
    <property type="match status" value="1"/>
</dbReference>
<dbReference type="SUPFAM" id="SSF53098">
    <property type="entry name" value="Ribonuclease H-like"/>
    <property type="match status" value="1"/>
</dbReference>
<organism evidence="4">
    <name type="scientific">Tanacetum cinerariifolium</name>
    <name type="common">Dalmatian daisy</name>
    <name type="synonym">Chrysanthemum cinerariifolium</name>
    <dbReference type="NCBI Taxonomy" id="118510"/>
    <lineage>
        <taxon>Eukaryota</taxon>
        <taxon>Viridiplantae</taxon>
        <taxon>Streptophyta</taxon>
        <taxon>Embryophyta</taxon>
        <taxon>Tracheophyta</taxon>
        <taxon>Spermatophyta</taxon>
        <taxon>Magnoliopsida</taxon>
        <taxon>eudicotyledons</taxon>
        <taxon>Gunneridae</taxon>
        <taxon>Pentapetalae</taxon>
        <taxon>asterids</taxon>
        <taxon>campanulids</taxon>
        <taxon>Asterales</taxon>
        <taxon>Asteraceae</taxon>
        <taxon>Asteroideae</taxon>
        <taxon>Anthemideae</taxon>
        <taxon>Anthemidinae</taxon>
        <taxon>Tanacetum</taxon>
    </lineage>
</organism>